<keyword evidence="4" id="KW-1185">Reference proteome</keyword>
<dbReference type="Proteomes" id="UP000051574">
    <property type="component" value="Unassembled WGS sequence"/>
</dbReference>
<dbReference type="PROSITE" id="PS51915">
    <property type="entry name" value="ZAD"/>
    <property type="match status" value="1"/>
</dbReference>
<dbReference type="OrthoDB" id="6077919at2759"/>
<dbReference type="SMART" id="SM00868">
    <property type="entry name" value="zf-AD"/>
    <property type="match status" value="1"/>
</dbReference>
<organism evidence="3 4">
    <name type="scientific">Oryctes borbonicus</name>
    <dbReference type="NCBI Taxonomy" id="1629725"/>
    <lineage>
        <taxon>Eukaryota</taxon>
        <taxon>Metazoa</taxon>
        <taxon>Ecdysozoa</taxon>
        <taxon>Arthropoda</taxon>
        <taxon>Hexapoda</taxon>
        <taxon>Insecta</taxon>
        <taxon>Pterygota</taxon>
        <taxon>Neoptera</taxon>
        <taxon>Endopterygota</taxon>
        <taxon>Coleoptera</taxon>
        <taxon>Polyphaga</taxon>
        <taxon>Scarabaeiformia</taxon>
        <taxon>Scarabaeidae</taxon>
        <taxon>Dynastinae</taxon>
        <taxon>Oryctes</taxon>
    </lineage>
</organism>
<dbReference type="GO" id="GO:0008270">
    <property type="term" value="F:zinc ion binding"/>
    <property type="evidence" value="ECO:0007669"/>
    <property type="project" value="UniProtKB-UniRule"/>
</dbReference>
<dbReference type="Gene3D" id="3.40.1800.20">
    <property type="match status" value="1"/>
</dbReference>
<dbReference type="InterPro" id="IPR012934">
    <property type="entry name" value="Znf_AD"/>
</dbReference>
<dbReference type="EMBL" id="LJIG01022769">
    <property type="protein sequence ID" value="KRT78809.1"/>
    <property type="molecule type" value="Genomic_DNA"/>
</dbReference>
<protein>
    <submittedName>
        <fullName evidence="3">Zinc-finger associated domain containing protein</fullName>
    </submittedName>
</protein>
<gene>
    <name evidence="3" type="ORF">AMK59_8045</name>
</gene>
<feature type="binding site" evidence="1">
    <location>
        <position position="21"/>
    </location>
    <ligand>
        <name>Zn(2+)</name>
        <dbReference type="ChEBI" id="CHEBI:29105"/>
    </ligand>
</feature>
<sequence length="107" mass="12533">SKPMSGLKLRSNIMQLICRTCLKMHKEKYDIFQHSENNKLVADIIMECVPIKIHKNDDFPIHICNNCLEKVKTSWDFRLSAIESDVKLHNFYKARNNPETPNKLQCS</sequence>
<feature type="binding site" evidence="1">
    <location>
        <position position="18"/>
    </location>
    <ligand>
        <name>Zn(2+)</name>
        <dbReference type="ChEBI" id="CHEBI:29105"/>
    </ligand>
</feature>
<name>A0A0T6AUQ6_9SCAR</name>
<evidence type="ECO:0000259" key="2">
    <source>
        <dbReference type="PROSITE" id="PS51915"/>
    </source>
</evidence>
<accession>A0A0T6AUQ6</accession>
<evidence type="ECO:0000313" key="4">
    <source>
        <dbReference type="Proteomes" id="UP000051574"/>
    </source>
</evidence>
<dbReference type="PANTHER" id="PTHR39942:SF1">
    <property type="entry name" value="BCDNA.LD26519-RELATED"/>
    <property type="match status" value="1"/>
</dbReference>
<comment type="caution">
    <text evidence="3">The sequence shown here is derived from an EMBL/GenBank/DDBJ whole genome shotgun (WGS) entry which is preliminary data.</text>
</comment>
<dbReference type="PANTHER" id="PTHR39942">
    <property type="entry name" value="BCDNA.LD26519-RELATED"/>
    <property type="match status" value="1"/>
</dbReference>
<feature type="domain" description="ZAD" evidence="2">
    <location>
        <begin position="16"/>
        <end position="91"/>
    </location>
</feature>
<evidence type="ECO:0000313" key="3">
    <source>
        <dbReference type="EMBL" id="KRT78809.1"/>
    </source>
</evidence>
<dbReference type="Pfam" id="PF07776">
    <property type="entry name" value="zf-AD"/>
    <property type="match status" value="1"/>
</dbReference>
<proteinExistence type="predicted"/>
<feature type="non-terminal residue" evidence="3">
    <location>
        <position position="107"/>
    </location>
</feature>
<reference evidence="3 4" key="1">
    <citation type="submission" date="2015-09" db="EMBL/GenBank/DDBJ databases">
        <title>Draft genome of the scarab beetle Oryctes borbonicus.</title>
        <authorList>
            <person name="Meyer J.M."/>
            <person name="Markov G.V."/>
            <person name="Baskaran P."/>
            <person name="Herrmann M."/>
            <person name="Sommer R.J."/>
            <person name="Roedelsperger C."/>
        </authorList>
    </citation>
    <scope>NUCLEOTIDE SEQUENCE [LARGE SCALE GENOMIC DNA]</scope>
    <source>
        <strain evidence="3">OB123</strain>
        <tissue evidence="3">Whole animal</tissue>
    </source>
</reference>
<dbReference type="AlphaFoldDB" id="A0A0T6AUQ6"/>
<dbReference type="GO" id="GO:0005634">
    <property type="term" value="C:nucleus"/>
    <property type="evidence" value="ECO:0007669"/>
    <property type="project" value="InterPro"/>
</dbReference>
<keyword evidence="1" id="KW-0862">Zinc</keyword>
<dbReference type="SUPFAM" id="SSF57716">
    <property type="entry name" value="Glucocorticoid receptor-like (DNA-binding domain)"/>
    <property type="match status" value="1"/>
</dbReference>
<feature type="binding site" evidence="1">
    <location>
        <position position="64"/>
    </location>
    <ligand>
        <name>Zn(2+)</name>
        <dbReference type="ChEBI" id="CHEBI:29105"/>
    </ligand>
</feature>
<feature type="non-terminal residue" evidence="3">
    <location>
        <position position="1"/>
    </location>
</feature>
<keyword evidence="1" id="KW-0479">Metal-binding</keyword>
<keyword evidence="1 3" id="KW-0863">Zinc-finger</keyword>
<feature type="binding site" evidence="1">
    <location>
        <position position="67"/>
    </location>
    <ligand>
        <name>Zn(2+)</name>
        <dbReference type="ChEBI" id="CHEBI:29105"/>
    </ligand>
</feature>
<evidence type="ECO:0000256" key="1">
    <source>
        <dbReference type="PROSITE-ProRule" id="PRU01263"/>
    </source>
</evidence>